<comment type="caution">
    <text evidence="1">The sequence shown here is derived from an EMBL/GenBank/DDBJ whole genome shotgun (WGS) entry which is preliminary data.</text>
</comment>
<organism evidence="1 2">
    <name type="scientific">Marimonas arenosa</name>
    <dbReference type="NCBI Taxonomy" id="1795305"/>
    <lineage>
        <taxon>Bacteria</taxon>
        <taxon>Pseudomonadati</taxon>
        <taxon>Pseudomonadota</taxon>
        <taxon>Alphaproteobacteria</taxon>
        <taxon>Rhodobacterales</taxon>
        <taxon>Paracoccaceae</taxon>
        <taxon>Marimonas</taxon>
    </lineage>
</organism>
<evidence type="ECO:0000313" key="1">
    <source>
        <dbReference type="EMBL" id="MDQ2090890.1"/>
    </source>
</evidence>
<accession>A0AAE4B548</accession>
<gene>
    <name evidence="1" type="ORF">NO357_13355</name>
</gene>
<reference evidence="1" key="2">
    <citation type="submission" date="2023-02" db="EMBL/GenBank/DDBJ databases">
        <title>'Rhodoalgimonas zhirmunskyi' gen. nov., isolated from a red alga.</title>
        <authorList>
            <person name="Nedashkovskaya O.I."/>
            <person name="Otstavnykh N.Y."/>
            <person name="Bystritskaya E.P."/>
            <person name="Balabanova L.A."/>
            <person name="Isaeva M.P."/>
        </authorList>
    </citation>
    <scope>NUCLEOTIDE SEQUENCE</scope>
    <source>
        <strain evidence="1">KCTC 52189</strain>
    </source>
</reference>
<dbReference type="Proteomes" id="UP001226762">
    <property type="component" value="Unassembled WGS sequence"/>
</dbReference>
<dbReference type="EMBL" id="JANHAX010000003">
    <property type="protein sequence ID" value="MDQ2090890.1"/>
    <property type="molecule type" value="Genomic_DNA"/>
</dbReference>
<evidence type="ECO:0000313" key="2">
    <source>
        <dbReference type="Proteomes" id="UP001226762"/>
    </source>
</evidence>
<protein>
    <submittedName>
        <fullName evidence="1">Uncharacterized protein</fullName>
    </submittedName>
</protein>
<reference evidence="1" key="1">
    <citation type="submission" date="2022-07" db="EMBL/GenBank/DDBJ databases">
        <authorList>
            <person name="Otstavnykh N."/>
            <person name="Isaeva M."/>
            <person name="Bystritskaya E."/>
        </authorList>
    </citation>
    <scope>NUCLEOTIDE SEQUENCE</scope>
    <source>
        <strain evidence="1">KCTC 52189</strain>
    </source>
</reference>
<keyword evidence="2" id="KW-1185">Reference proteome</keyword>
<dbReference type="RefSeq" id="WP_306736156.1">
    <property type="nucleotide sequence ID" value="NZ_JANHAX010000003.1"/>
</dbReference>
<name>A0AAE4B548_9RHOB</name>
<dbReference type="AlphaFoldDB" id="A0AAE4B548"/>
<proteinExistence type="predicted"/>
<sequence length="125" mass="13370">MTIAQGLDDLRANHPGCRLAAFGDLGTRLILRTSTDETHPQEFLDLICVQAAQNFSLSDKVRPADADPETAGREVVVMTSRDVRVIVRSTDNPSDFVCCICETGTSVEDVAVDAAAVLHKLAVGS</sequence>